<sequence length="539" mass="61449">MRKMYKVILAGVTAFLAACSNDASVDSGISGATTEPSTSPKAELTEEQKSILAKSFYTLIDSTKLDSLKAILGTEITEDNYRYFNIIPISVKNDQFFSYPSKDGRKVCDVVTFSQESKPRVDRKGVFRAMSYDVHGSYCYLKKMKGNEDYWAEVCSGEEDYAFAHSHETYRMTKIIDVDGVPVIMNTIGTGGFKSFFGYGVSCGEYLKEFKQSCSASNGLFLDLGDACNMNDLSLACASFIPEGKTPDEVLNSYTEGYKIQCLEDSQKYAPYDDENYVYIDPFSDSLYRDSVNRVSNLVYEWSRAQKHSMYAYRWQFSIIDSTVGLDDCDNFVYQEREDDEIALKHLNSLGFAYNTLPDTKNADAYRKEGVYVLPDSLVAEFFPNLATYPAGIESLKWYPPEVFYIIVLKDVGAKGHLVTNYDADGIYVTDIVKSGNCPEDTTVHYSMILLADSPDWNVLDRSIVKTTYVSDNWNCDKPETLEKIEPYGEWTISFEEFRYYEEWFALFETDRFVELYGGKERFIEHFGEDYYLKLVGKE</sequence>
<evidence type="ECO:0000313" key="2">
    <source>
        <dbReference type="EMBL" id="SUQ25720.1"/>
    </source>
</evidence>
<dbReference type="PROSITE" id="PS51257">
    <property type="entry name" value="PROKAR_LIPOPROTEIN"/>
    <property type="match status" value="1"/>
</dbReference>
<proteinExistence type="predicted"/>
<dbReference type="AlphaFoldDB" id="A0A380S8G3"/>
<keyword evidence="1" id="KW-0732">Signal</keyword>
<dbReference type="EMBL" id="UHJL01000004">
    <property type="protein sequence ID" value="SUQ25720.1"/>
    <property type="molecule type" value="Genomic_DNA"/>
</dbReference>
<name>A0A380S8G3_FIBSU</name>
<organism evidence="2 3">
    <name type="scientific">Fibrobacter succinogenes</name>
    <name type="common">Bacteroides succinogenes</name>
    <dbReference type="NCBI Taxonomy" id="833"/>
    <lineage>
        <taxon>Bacteria</taxon>
        <taxon>Pseudomonadati</taxon>
        <taxon>Fibrobacterota</taxon>
        <taxon>Fibrobacteria</taxon>
        <taxon>Fibrobacterales</taxon>
        <taxon>Fibrobacteraceae</taxon>
        <taxon>Fibrobacter</taxon>
    </lineage>
</organism>
<evidence type="ECO:0000313" key="3">
    <source>
        <dbReference type="Proteomes" id="UP000255423"/>
    </source>
</evidence>
<gene>
    <name evidence="2" type="ORF">SAMN05661053_2512</name>
</gene>
<protein>
    <recommendedName>
        <fullName evidence="4">Lipoprotein</fullName>
    </recommendedName>
</protein>
<dbReference type="RefSeq" id="WP_109573406.1">
    <property type="nucleotide sequence ID" value="NZ_UHJL01000004.1"/>
</dbReference>
<dbReference type="Proteomes" id="UP000255423">
    <property type="component" value="Unassembled WGS sequence"/>
</dbReference>
<feature type="signal peptide" evidence="1">
    <location>
        <begin position="1"/>
        <end position="23"/>
    </location>
</feature>
<evidence type="ECO:0000256" key="1">
    <source>
        <dbReference type="SAM" id="SignalP"/>
    </source>
</evidence>
<accession>A0A380S8G3</accession>
<feature type="chain" id="PRO_5016639553" description="Lipoprotein" evidence="1">
    <location>
        <begin position="24"/>
        <end position="539"/>
    </location>
</feature>
<evidence type="ECO:0008006" key="4">
    <source>
        <dbReference type="Google" id="ProtNLM"/>
    </source>
</evidence>
<reference evidence="2 3" key="1">
    <citation type="submission" date="2017-08" db="EMBL/GenBank/DDBJ databases">
        <authorList>
            <person name="de Groot N.N."/>
        </authorList>
    </citation>
    <scope>NUCLEOTIDE SEQUENCE [LARGE SCALE GENOMIC DNA]</scope>
    <source>
        <strain evidence="2 3">HM2</strain>
    </source>
</reference>